<dbReference type="FunFam" id="3.30.200.20:FF:000162">
    <property type="entry name" value="Adenine nucleotide alpha hydrolase-like domain kinase"/>
    <property type="match status" value="1"/>
</dbReference>
<dbReference type="FunFam" id="1.10.510.10:FF:000384">
    <property type="entry name" value="G-type lectin S-receptor-like serine/threonine-protein kinase"/>
    <property type="match status" value="1"/>
</dbReference>
<keyword evidence="3" id="KW-0808">Transferase</keyword>
<proteinExistence type="predicted"/>
<dbReference type="PROSITE" id="PS50011">
    <property type="entry name" value="PROTEIN_KINASE_DOM"/>
    <property type="match status" value="1"/>
</dbReference>
<dbReference type="SUPFAM" id="SSF56112">
    <property type="entry name" value="Protein kinase-like (PK-like)"/>
    <property type="match status" value="1"/>
</dbReference>
<evidence type="ECO:0000259" key="17">
    <source>
        <dbReference type="PROSITE" id="PS51473"/>
    </source>
</evidence>
<feature type="domain" description="Gnk2-homologous" evidence="17">
    <location>
        <begin position="144"/>
        <end position="252"/>
    </location>
</feature>
<dbReference type="GO" id="GO:0005524">
    <property type="term" value="F:ATP binding"/>
    <property type="evidence" value="ECO:0007669"/>
    <property type="project" value="UniProtKB-UniRule"/>
</dbReference>
<keyword evidence="7 13" id="KW-0547">Nucleotide-binding</keyword>
<keyword evidence="5 15" id="KW-0732">Signal</keyword>
<dbReference type="AlphaFoldDB" id="A0A5J9VRR6"/>
<evidence type="ECO:0000256" key="13">
    <source>
        <dbReference type="PROSITE-ProRule" id="PRU10141"/>
    </source>
</evidence>
<evidence type="ECO:0000256" key="5">
    <source>
        <dbReference type="ARBA" id="ARBA00022729"/>
    </source>
</evidence>
<evidence type="ECO:0000256" key="11">
    <source>
        <dbReference type="ARBA" id="ARBA00023136"/>
    </source>
</evidence>
<feature type="non-terminal residue" evidence="18">
    <location>
        <position position="1"/>
    </location>
</feature>
<evidence type="ECO:0000256" key="3">
    <source>
        <dbReference type="ARBA" id="ARBA00022679"/>
    </source>
</evidence>
<evidence type="ECO:0000256" key="2">
    <source>
        <dbReference type="ARBA" id="ARBA00022527"/>
    </source>
</evidence>
<evidence type="ECO:0000313" key="19">
    <source>
        <dbReference type="Proteomes" id="UP000324897"/>
    </source>
</evidence>
<dbReference type="Proteomes" id="UP000324897">
    <property type="component" value="Chromosome 4"/>
</dbReference>
<evidence type="ECO:0000256" key="1">
    <source>
        <dbReference type="ARBA" id="ARBA00004167"/>
    </source>
</evidence>
<dbReference type="EMBL" id="RWGY01000007">
    <property type="protein sequence ID" value="TVU38849.1"/>
    <property type="molecule type" value="Genomic_DNA"/>
</dbReference>
<comment type="subcellular location">
    <subcellularLocation>
        <location evidence="1">Membrane</location>
        <topology evidence="1">Single-pass membrane protein</topology>
    </subcellularLocation>
</comment>
<keyword evidence="11 14" id="KW-0472">Membrane</keyword>
<evidence type="ECO:0000256" key="10">
    <source>
        <dbReference type="ARBA" id="ARBA00022989"/>
    </source>
</evidence>
<evidence type="ECO:0000256" key="7">
    <source>
        <dbReference type="ARBA" id="ARBA00022741"/>
    </source>
</evidence>
<dbReference type="CDD" id="cd23509">
    <property type="entry name" value="Gnk2-like"/>
    <property type="match status" value="2"/>
</dbReference>
<dbReference type="FunFam" id="3.30.430.20:FF:000002">
    <property type="entry name" value="Cysteine-rich receptor-like protein kinase 10"/>
    <property type="match status" value="1"/>
</dbReference>
<feature type="domain" description="Protein kinase" evidence="16">
    <location>
        <begin position="352"/>
        <end position="661"/>
    </location>
</feature>
<evidence type="ECO:0000259" key="16">
    <source>
        <dbReference type="PROSITE" id="PS50011"/>
    </source>
</evidence>
<dbReference type="FunFam" id="3.30.430.20:FF:000004">
    <property type="entry name" value="Receptor-like serine-threonine protein kinase"/>
    <property type="match status" value="1"/>
</dbReference>
<evidence type="ECO:0000256" key="14">
    <source>
        <dbReference type="SAM" id="Phobius"/>
    </source>
</evidence>
<feature type="binding site" evidence="13">
    <location>
        <position position="380"/>
    </location>
    <ligand>
        <name>ATP</name>
        <dbReference type="ChEBI" id="CHEBI:30616"/>
    </ligand>
</feature>
<dbReference type="PROSITE" id="PS00108">
    <property type="entry name" value="PROTEIN_KINASE_ST"/>
    <property type="match status" value="1"/>
</dbReference>
<feature type="transmembrane region" description="Helical" evidence="14">
    <location>
        <begin position="290"/>
        <end position="314"/>
    </location>
</feature>
<dbReference type="Pfam" id="PF01657">
    <property type="entry name" value="Stress-antifung"/>
    <property type="match status" value="2"/>
</dbReference>
<dbReference type="InterPro" id="IPR011009">
    <property type="entry name" value="Kinase-like_dom_sf"/>
</dbReference>
<dbReference type="PROSITE" id="PS51473">
    <property type="entry name" value="GNK2"/>
    <property type="match status" value="2"/>
</dbReference>
<dbReference type="Gene3D" id="1.10.510.10">
    <property type="entry name" value="Transferase(Phosphotransferase) domain 1"/>
    <property type="match status" value="1"/>
</dbReference>
<evidence type="ECO:0000256" key="6">
    <source>
        <dbReference type="ARBA" id="ARBA00022737"/>
    </source>
</evidence>
<keyword evidence="12" id="KW-0325">Glycoprotein</keyword>
<dbReference type="Pfam" id="PF00069">
    <property type="entry name" value="Pkinase"/>
    <property type="match status" value="1"/>
</dbReference>
<keyword evidence="6" id="KW-0677">Repeat</keyword>
<dbReference type="OrthoDB" id="640734at2759"/>
<reference evidence="18 19" key="1">
    <citation type="journal article" date="2019" name="Sci. Rep.">
        <title>A high-quality genome of Eragrostis curvula grass provides insights into Poaceae evolution and supports new strategies to enhance forage quality.</title>
        <authorList>
            <person name="Carballo J."/>
            <person name="Santos B.A.C.M."/>
            <person name="Zappacosta D."/>
            <person name="Garbus I."/>
            <person name="Selva J.P."/>
            <person name="Gallo C.A."/>
            <person name="Diaz A."/>
            <person name="Albertini E."/>
            <person name="Caccamo M."/>
            <person name="Echenique V."/>
        </authorList>
    </citation>
    <scope>NUCLEOTIDE SEQUENCE [LARGE SCALE GENOMIC DNA]</scope>
    <source>
        <strain evidence="19">cv. Victoria</strain>
        <tissue evidence="18">Leaf</tissue>
    </source>
</reference>
<dbReference type="InterPro" id="IPR017441">
    <property type="entry name" value="Protein_kinase_ATP_BS"/>
</dbReference>
<dbReference type="PROSITE" id="PS00107">
    <property type="entry name" value="PROTEIN_KINASE_ATP"/>
    <property type="match status" value="1"/>
</dbReference>
<keyword evidence="19" id="KW-1185">Reference proteome</keyword>
<sequence length="705" mass="76683">MATGAPHGLGVAPGLFLLVLSAAALHTPAAAALLLTQVCGTSGNYTANSTYEANIKLLRTTLPKTTSSSVDLFAKASAGAVPEIVHALALCRGDANASACGSCVATAFQDAQQLCAYDKEVTVYYDLCYLSFSNSNFLDGTDDDNMFGFVDDSPNVTSPVPAFDDAVVKLLKATADYAANNSTSRFATGEEGFDSSYPTIYGLTQCTPDLSPAECQSCLVYSFRMLPYYFSGKTGGTVVGIRCNYRYELYSFFSGSPSLLLPAPSSPAPSPPPAPVNVMPTSTPQGKKRIAAGISAGIAGSVVLILILSVFFFLRFRRRIKATENDHSPKKLGKSQCTIFDFSTLQEATEHFSDKNKLGEGGFGTVYKGILSDGEEIAVKTLLGRALGRKGQALHQLHNEVLVLAELQHKKLVRLLGFCSHQNDTLLVYEYIKNGSLDSILFSISSSFTSCVTYPEFSGHSSHYNSTGNALKWEEQYNIILGIAKGILYLHEDSSTRIVHRDLKANNILLDDDMEPKIADFGMARLLELGHTLTQTTRVVGTFGYMAPEYVMHGRVSPKIDIFSFGVLILEIVMRRSNCGSDDHNTVNLLSDVWDHWTKGSISQMLDQSIHGYGRCQALRCIHVGLLCVQVDPDDRPDISTLIFMLTRDGMELQLPEEPAFFFARGSPSASQSDGQSSFVYDRSSLILEQYISVNGLTVTEPYPR</sequence>
<dbReference type="GO" id="GO:0005886">
    <property type="term" value="C:plasma membrane"/>
    <property type="evidence" value="ECO:0007669"/>
    <property type="project" value="TreeGrafter"/>
</dbReference>
<dbReference type="InterPro" id="IPR000719">
    <property type="entry name" value="Prot_kinase_dom"/>
</dbReference>
<dbReference type="PANTHER" id="PTHR27002">
    <property type="entry name" value="RECEPTOR-LIKE SERINE/THREONINE-PROTEIN KINASE SD1-8"/>
    <property type="match status" value="1"/>
</dbReference>
<evidence type="ECO:0000256" key="4">
    <source>
        <dbReference type="ARBA" id="ARBA00022692"/>
    </source>
</evidence>
<accession>A0A5J9VRR6</accession>
<keyword evidence="10 14" id="KW-1133">Transmembrane helix</keyword>
<evidence type="ECO:0000256" key="15">
    <source>
        <dbReference type="SAM" id="SignalP"/>
    </source>
</evidence>
<feature type="chain" id="PRO_5023862273" evidence="15">
    <location>
        <begin position="32"/>
        <end position="705"/>
    </location>
</feature>
<protein>
    <submittedName>
        <fullName evidence="18">Uncharacterized protein</fullName>
    </submittedName>
</protein>
<keyword evidence="8" id="KW-0418">Kinase</keyword>
<evidence type="ECO:0000256" key="8">
    <source>
        <dbReference type="ARBA" id="ARBA00022777"/>
    </source>
</evidence>
<dbReference type="SMART" id="SM00220">
    <property type="entry name" value="S_TKc"/>
    <property type="match status" value="1"/>
</dbReference>
<organism evidence="18 19">
    <name type="scientific">Eragrostis curvula</name>
    <name type="common">weeping love grass</name>
    <dbReference type="NCBI Taxonomy" id="38414"/>
    <lineage>
        <taxon>Eukaryota</taxon>
        <taxon>Viridiplantae</taxon>
        <taxon>Streptophyta</taxon>
        <taxon>Embryophyta</taxon>
        <taxon>Tracheophyta</taxon>
        <taxon>Spermatophyta</taxon>
        <taxon>Magnoliopsida</taxon>
        <taxon>Liliopsida</taxon>
        <taxon>Poales</taxon>
        <taxon>Poaceae</taxon>
        <taxon>PACMAD clade</taxon>
        <taxon>Chloridoideae</taxon>
        <taxon>Eragrostideae</taxon>
        <taxon>Eragrostidinae</taxon>
        <taxon>Eragrostis</taxon>
    </lineage>
</organism>
<dbReference type="GO" id="GO:0004674">
    <property type="term" value="F:protein serine/threonine kinase activity"/>
    <property type="evidence" value="ECO:0007669"/>
    <property type="project" value="UniProtKB-KW"/>
</dbReference>
<dbReference type="Gene3D" id="3.30.430.20">
    <property type="entry name" value="Gnk2 domain, C-X8-C-X2-C motif"/>
    <property type="match status" value="2"/>
</dbReference>
<dbReference type="InterPro" id="IPR002902">
    <property type="entry name" value="GNK2"/>
</dbReference>
<evidence type="ECO:0000256" key="9">
    <source>
        <dbReference type="ARBA" id="ARBA00022840"/>
    </source>
</evidence>
<gene>
    <name evidence="18" type="ORF">EJB05_12242</name>
</gene>
<keyword evidence="4 14" id="KW-0812">Transmembrane</keyword>
<evidence type="ECO:0000256" key="12">
    <source>
        <dbReference type="ARBA" id="ARBA00023180"/>
    </source>
</evidence>
<evidence type="ECO:0000313" key="18">
    <source>
        <dbReference type="EMBL" id="TVU38849.1"/>
    </source>
</evidence>
<keyword evidence="2" id="KW-0723">Serine/threonine-protein kinase</keyword>
<dbReference type="InterPro" id="IPR008271">
    <property type="entry name" value="Ser/Thr_kinase_AS"/>
</dbReference>
<feature type="domain" description="Gnk2-homologous" evidence="17">
    <location>
        <begin position="33"/>
        <end position="137"/>
    </location>
</feature>
<name>A0A5J9VRR6_9POAL</name>
<dbReference type="InterPro" id="IPR038408">
    <property type="entry name" value="GNK2_sf"/>
</dbReference>
<keyword evidence="9 13" id="KW-0067">ATP-binding</keyword>
<dbReference type="PANTHER" id="PTHR27002:SF911">
    <property type="entry name" value="OS07G0538700 PROTEIN"/>
    <property type="match status" value="1"/>
</dbReference>
<dbReference type="Gene3D" id="3.30.200.20">
    <property type="entry name" value="Phosphorylase Kinase, domain 1"/>
    <property type="match status" value="1"/>
</dbReference>
<comment type="caution">
    <text evidence="18">The sequence shown here is derived from an EMBL/GenBank/DDBJ whole genome shotgun (WGS) entry which is preliminary data.</text>
</comment>
<feature type="signal peptide" evidence="15">
    <location>
        <begin position="1"/>
        <end position="31"/>
    </location>
</feature>
<dbReference type="Gramene" id="TVU38849">
    <property type="protein sequence ID" value="TVU38849"/>
    <property type="gene ID" value="EJB05_12242"/>
</dbReference>